<reference evidence="1 2" key="2">
    <citation type="submission" date="2018-11" db="EMBL/GenBank/DDBJ databases">
        <authorList>
            <consortium name="Pathogen Informatics"/>
        </authorList>
    </citation>
    <scope>NUCLEOTIDE SEQUENCE [LARGE SCALE GENOMIC DNA]</scope>
</reference>
<name>A0A0M3JBP7_ANISI</name>
<accession>A0A0M3JBP7</accession>
<proteinExistence type="predicted"/>
<dbReference type="WBParaSite" id="ASIM_0000502401-mRNA-1">
    <property type="protein sequence ID" value="ASIM_0000502401-mRNA-1"/>
    <property type="gene ID" value="ASIM_0000502401"/>
</dbReference>
<protein>
    <submittedName>
        <fullName evidence="3">Protein grainyhead</fullName>
    </submittedName>
</protein>
<dbReference type="AlphaFoldDB" id="A0A0M3JBP7"/>
<dbReference type="Proteomes" id="UP000267096">
    <property type="component" value="Unassembled WGS sequence"/>
</dbReference>
<dbReference type="EMBL" id="UYRR01008874">
    <property type="protein sequence ID" value="VDK24566.1"/>
    <property type="molecule type" value="Genomic_DNA"/>
</dbReference>
<gene>
    <name evidence="1" type="ORF">ASIM_LOCUS4829</name>
</gene>
<evidence type="ECO:0000313" key="1">
    <source>
        <dbReference type="EMBL" id="VDK24566.1"/>
    </source>
</evidence>
<sequence>MLVDNLKTEPVSAICASQQRGTAQDLAMADELMPEPKYDPDPSTSEQYFAMQTDEPPLPLSYASQQPQITHHQQQQINPLRVRTSMQSVILTENIIADIHVSIRCDYVVHFISTKLFSKNIVEVNLVYICHRTEQYIA</sequence>
<keyword evidence="2" id="KW-1185">Reference proteome</keyword>
<reference evidence="3" key="1">
    <citation type="submission" date="2017-02" db="UniProtKB">
        <authorList>
            <consortium name="WormBaseParasite"/>
        </authorList>
    </citation>
    <scope>IDENTIFICATION</scope>
</reference>
<evidence type="ECO:0000313" key="3">
    <source>
        <dbReference type="WBParaSite" id="ASIM_0000502401-mRNA-1"/>
    </source>
</evidence>
<organism evidence="3">
    <name type="scientific">Anisakis simplex</name>
    <name type="common">Herring worm</name>
    <dbReference type="NCBI Taxonomy" id="6269"/>
    <lineage>
        <taxon>Eukaryota</taxon>
        <taxon>Metazoa</taxon>
        <taxon>Ecdysozoa</taxon>
        <taxon>Nematoda</taxon>
        <taxon>Chromadorea</taxon>
        <taxon>Rhabditida</taxon>
        <taxon>Spirurina</taxon>
        <taxon>Ascaridomorpha</taxon>
        <taxon>Ascaridoidea</taxon>
        <taxon>Anisakidae</taxon>
        <taxon>Anisakis</taxon>
        <taxon>Anisakis simplex complex</taxon>
    </lineage>
</organism>
<evidence type="ECO:0000313" key="2">
    <source>
        <dbReference type="Proteomes" id="UP000267096"/>
    </source>
</evidence>